<dbReference type="InterPro" id="IPR036412">
    <property type="entry name" value="HAD-like_sf"/>
</dbReference>
<comment type="similarity">
    <text evidence="3">Belongs to the HAD-like hydrolase superfamily. CbbY/CbbZ/Gph/YieH family.</text>
</comment>
<dbReference type="PANTHER" id="PTHR43434:SF1">
    <property type="entry name" value="PHOSPHOGLYCOLATE PHOSPHATASE"/>
    <property type="match status" value="1"/>
</dbReference>
<sequence>MHKLAIFDIDGTLINSSAVDEACFVRAAAEAFAIRDIDTRWENYLHATDGAVFEEIFERHSERKPTRAEVQKQIDAFVQHLRERHQQNPLLFHEINGASNVIRVLREHPEWKPAIATGTWQEAASFKLEAAGLDVDGIPIATGSDAHPREEIIRTCISRAQEAYHVKHFQKIVSIGDAIWDMRAAQTLGIPFIMICPSAPPAVSDPPPVLKDYTDIPLFLKHLEK</sequence>
<dbReference type="EC" id="3.1.3.18" evidence="4"/>
<accession>A0A3A4P333</accession>
<dbReference type="Gene3D" id="3.40.50.1000">
    <property type="entry name" value="HAD superfamily/HAD-like"/>
    <property type="match status" value="1"/>
</dbReference>
<dbReference type="GO" id="GO:0005829">
    <property type="term" value="C:cytosol"/>
    <property type="evidence" value="ECO:0007669"/>
    <property type="project" value="TreeGrafter"/>
</dbReference>
<gene>
    <name evidence="5" type="ORF">C4520_02245</name>
</gene>
<dbReference type="Pfam" id="PF13419">
    <property type="entry name" value="HAD_2"/>
    <property type="match status" value="1"/>
</dbReference>
<dbReference type="InterPro" id="IPR023198">
    <property type="entry name" value="PGP-like_dom2"/>
</dbReference>
<dbReference type="Gene3D" id="1.10.150.240">
    <property type="entry name" value="Putative phosphatase, domain 2"/>
    <property type="match status" value="1"/>
</dbReference>
<organism evidence="5 6">
    <name type="scientific">Abyssobacteria bacterium (strain SURF_5)</name>
    <dbReference type="NCBI Taxonomy" id="2093360"/>
    <lineage>
        <taxon>Bacteria</taxon>
        <taxon>Pseudomonadati</taxon>
        <taxon>Candidatus Hydrogenedentota</taxon>
        <taxon>Candidatus Abyssobacteria</taxon>
    </lineage>
</organism>
<comment type="caution">
    <text evidence="5">The sequence shown here is derived from an EMBL/GenBank/DDBJ whole genome shotgun (WGS) entry which is preliminary data.</text>
</comment>
<comment type="catalytic activity">
    <reaction evidence="1">
        <text>2-phosphoglycolate + H2O = glycolate + phosphate</text>
        <dbReference type="Rhea" id="RHEA:14369"/>
        <dbReference type="ChEBI" id="CHEBI:15377"/>
        <dbReference type="ChEBI" id="CHEBI:29805"/>
        <dbReference type="ChEBI" id="CHEBI:43474"/>
        <dbReference type="ChEBI" id="CHEBI:58033"/>
        <dbReference type="EC" id="3.1.3.18"/>
    </reaction>
</comment>
<evidence type="ECO:0000256" key="3">
    <source>
        <dbReference type="ARBA" id="ARBA00006171"/>
    </source>
</evidence>
<keyword evidence="5" id="KW-0378">Hydrolase</keyword>
<dbReference type="InterPro" id="IPR041492">
    <property type="entry name" value="HAD_2"/>
</dbReference>
<evidence type="ECO:0000256" key="4">
    <source>
        <dbReference type="ARBA" id="ARBA00013078"/>
    </source>
</evidence>
<evidence type="ECO:0000256" key="1">
    <source>
        <dbReference type="ARBA" id="ARBA00000830"/>
    </source>
</evidence>
<evidence type="ECO:0000256" key="2">
    <source>
        <dbReference type="ARBA" id="ARBA00004818"/>
    </source>
</evidence>
<comment type="pathway">
    <text evidence="2">Organic acid metabolism; glycolate biosynthesis; glycolate from 2-phosphoglycolate: step 1/1.</text>
</comment>
<dbReference type="InterPro" id="IPR050155">
    <property type="entry name" value="HAD-like_hydrolase_sf"/>
</dbReference>
<dbReference type="InterPro" id="IPR023214">
    <property type="entry name" value="HAD_sf"/>
</dbReference>
<proteinExistence type="inferred from homology"/>
<dbReference type="AlphaFoldDB" id="A0A3A4P333"/>
<dbReference type="PANTHER" id="PTHR43434">
    <property type="entry name" value="PHOSPHOGLYCOLATE PHOSPHATASE"/>
    <property type="match status" value="1"/>
</dbReference>
<dbReference type="EMBL" id="QZKU01000021">
    <property type="protein sequence ID" value="RJP25549.1"/>
    <property type="molecule type" value="Genomic_DNA"/>
</dbReference>
<reference evidence="5 6" key="1">
    <citation type="journal article" date="2017" name="ISME J.">
        <title>Energy and carbon metabolisms in a deep terrestrial subsurface fluid microbial community.</title>
        <authorList>
            <person name="Momper L."/>
            <person name="Jungbluth S.P."/>
            <person name="Lee M.D."/>
            <person name="Amend J.P."/>
        </authorList>
    </citation>
    <scope>NUCLEOTIDE SEQUENCE [LARGE SCALE GENOMIC DNA]</scope>
    <source>
        <strain evidence="5">SURF_5</strain>
    </source>
</reference>
<protein>
    <recommendedName>
        <fullName evidence="4">phosphoglycolate phosphatase</fullName>
        <ecNumber evidence="4">3.1.3.18</ecNumber>
    </recommendedName>
</protein>
<evidence type="ECO:0000313" key="6">
    <source>
        <dbReference type="Proteomes" id="UP000265882"/>
    </source>
</evidence>
<dbReference type="Proteomes" id="UP000265882">
    <property type="component" value="Unassembled WGS sequence"/>
</dbReference>
<evidence type="ECO:0000313" key="5">
    <source>
        <dbReference type="EMBL" id="RJP25549.1"/>
    </source>
</evidence>
<dbReference type="SUPFAM" id="SSF56784">
    <property type="entry name" value="HAD-like"/>
    <property type="match status" value="1"/>
</dbReference>
<name>A0A3A4P333_ABYX5</name>
<dbReference type="GO" id="GO:0006281">
    <property type="term" value="P:DNA repair"/>
    <property type="evidence" value="ECO:0007669"/>
    <property type="project" value="TreeGrafter"/>
</dbReference>
<dbReference type="GO" id="GO:0008967">
    <property type="term" value="F:phosphoglycolate phosphatase activity"/>
    <property type="evidence" value="ECO:0007669"/>
    <property type="project" value="UniProtKB-EC"/>
</dbReference>